<feature type="transmembrane region" description="Helical" evidence="1">
    <location>
        <begin position="139"/>
        <end position="156"/>
    </location>
</feature>
<name>A0A8D8ASI3_CULPI</name>
<evidence type="ECO:0000256" key="1">
    <source>
        <dbReference type="SAM" id="Phobius"/>
    </source>
</evidence>
<protein>
    <submittedName>
        <fullName evidence="2">(northern house mosquito) hypothetical protein</fullName>
    </submittedName>
</protein>
<organism evidence="2">
    <name type="scientific">Culex pipiens</name>
    <name type="common">House mosquito</name>
    <dbReference type="NCBI Taxonomy" id="7175"/>
    <lineage>
        <taxon>Eukaryota</taxon>
        <taxon>Metazoa</taxon>
        <taxon>Ecdysozoa</taxon>
        <taxon>Arthropoda</taxon>
        <taxon>Hexapoda</taxon>
        <taxon>Insecta</taxon>
        <taxon>Pterygota</taxon>
        <taxon>Neoptera</taxon>
        <taxon>Endopterygota</taxon>
        <taxon>Diptera</taxon>
        <taxon>Nematocera</taxon>
        <taxon>Culicoidea</taxon>
        <taxon>Culicidae</taxon>
        <taxon>Culicinae</taxon>
        <taxon>Culicini</taxon>
        <taxon>Culex</taxon>
        <taxon>Culex</taxon>
    </lineage>
</organism>
<keyword evidence="1" id="KW-0472">Membrane</keyword>
<proteinExistence type="predicted"/>
<accession>A0A8D8ASI3</accession>
<evidence type="ECO:0000313" key="2">
    <source>
        <dbReference type="EMBL" id="CAG6460885.1"/>
    </source>
</evidence>
<feature type="transmembrane region" description="Helical" evidence="1">
    <location>
        <begin position="20"/>
        <end position="38"/>
    </location>
</feature>
<reference evidence="2" key="1">
    <citation type="submission" date="2021-05" db="EMBL/GenBank/DDBJ databases">
        <authorList>
            <person name="Alioto T."/>
            <person name="Alioto T."/>
            <person name="Gomez Garrido J."/>
        </authorList>
    </citation>
    <scope>NUCLEOTIDE SEQUENCE</scope>
</reference>
<keyword evidence="1" id="KW-0812">Transmembrane</keyword>
<dbReference type="EMBL" id="HBUE01041465">
    <property type="protein sequence ID" value="CAG6460885.1"/>
    <property type="molecule type" value="Transcribed_RNA"/>
</dbReference>
<keyword evidence="1" id="KW-1133">Transmembrane helix</keyword>
<dbReference type="AlphaFoldDB" id="A0A8D8ASI3"/>
<sequence>MMAMVETFFFYYPKTKLNNRVRLVCCPDFQIFFIFIIFNQNKRKKLTCESSSNSNNCSTTHYPTYTSLIFSAVMTSTKINLEQILVALRYLALVLRCLHSRARCSHTCSSLSRSLSLVRLLSKRLFWCFLFTFKSRPTYCWSLSSFLFVCLFFFRFF</sequence>